<evidence type="ECO:0000256" key="4">
    <source>
        <dbReference type="ARBA" id="ARBA00022729"/>
    </source>
</evidence>
<feature type="transmembrane region" description="Helical" evidence="7">
    <location>
        <begin position="231"/>
        <end position="252"/>
    </location>
</feature>
<accession>A0A1A6AB17</accession>
<keyword evidence="11" id="KW-1185">Reference proteome</keyword>
<feature type="signal peptide" evidence="7">
    <location>
        <begin position="1"/>
        <end position="23"/>
    </location>
</feature>
<keyword evidence="5 7" id="KW-1133">Transmembrane helix</keyword>
<protein>
    <recommendedName>
        <fullName evidence="7">Post-GPI attachment to proteins factor 3</fullName>
    </recommendedName>
</protein>
<comment type="caution">
    <text evidence="7">Lacks conserved residue(s) required for the propagation of feature annotation.</text>
</comment>
<evidence type="ECO:0000256" key="5">
    <source>
        <dbReference type="ARBA" id="ARBA00022989"/>
    </source>
</evidence>
<dbReference type="OrthoDB" id="419770at2759"/>
<comment type="function">
    <text evidence="7">Involved in the lipid remodeling steps of GPI-anchor maturation.</text>
</comment>
<dbReference type="GO" id="GO:0005789">
    <property type="term" value="C:endoplasmic reticulum membrane"/>
    <property type="evidence" value="ECO:0007669"/>
    <property type="project" value="UniProtKB-SubCell"/>
</dbReference>
<reference evidence="10" key="3">
    <citation type="submission" date="2024-02" db="EMBL/GenBank/DDBJ databases">
        <title>Comparative genomics of Cryptococcus and Kwoniella reveals pathogenesis evolution and contrasting modes of karyotype evolution via chromosome fusion or intercentromeric recombination.</title>
        <authorList>
            <person name="Coelho M.A."/>
            <person name="David-Palma M."/>
            <person name="Shea T."/>
            <person name="Bowers K."/>
            <person name="McGinley-Smith S."/>
            <person name="Mohammad A.W."/>
            <person name="Gnirke A."/>
            <person name="Yurkov A.M."/>
            <person name="Nowrousian M."/>
            <person name="Sun S."/>
            <person name="Cuomo C.A."/>
            <person name="Heitman J."/>
        </authorList>
    </citation>
    <scope>NUCLEOTIDE SEQUENCE</scope>
    <source>
        <strain evidence="10">CBS 10117</strain>
    </source>
</reference>
<keyword evidence="3 7" id="KW-0812">Transmembrane</keyword>
<dbReference type="InterPro" id="IPR007217">
    <property type="entry name" value="Per1-like"/>
</dbReference>
<dbReference type="PANTHER" id="PTHR13148:SF0">
    <property type="entry name" value="POST-GPI ATTACHMENT TO PROTEINS FACTOR 3"/>
    <property type="match status" value="1"/>
</dbReference>
<evidence type="ECO:0000256" key="3">
    <source>
        <dbReference type="ARBA" id="ARBA00022692"/>
    </source>
</evidence>
<keyword evidence="7" id="KW-0256">Endoplasmic reticulum</keyword>
<dbReference type="GO" id="GO:0016788">
    <property type="term" value="F:hydrolase activity, acting on ester bonds"/>
    <property type="evidence" value="ECO:0007669"/>
    <property type="project" value="TreeGrafter"/>
</dbReference>
<comment type="subcellular location">
    <subcellularLocation>
        <location evidence="1">Endomembrane system</location>
        <topology evidence="1">Multi-pass membrane protein</topology>
    </subcellularLocation>
    <subcellularLocation>
        <location evidence="7">Endoplasmic reticulum membrane</location>
        <topology evidence="7">Multi-pass membrane protein</topology>
    </subcellularLocation>
</comment>
<feature type="transmembrane region" description="Helical" evidence="7">
    <location>
        <begin position="135"/>
        <end position="154"/>
    </location>
</feature>
<dbReference type="GO" id="GO:0006506">
    <property type="term" value="P:GPI anchor biosynthetic process"/>
    <property type="evidence" value="ECO:0007669"/>
    <property type="project" value="UniProtKB-KW"/>
</dbReference>
<dbReference type="Pfam" id="PF04080">
    <property type="entry name" value="Per1"/>
    <property type="match status" value="1"/>
</dbReference>
<dbReference type="KEGG" id="kdj:28966971"/>
<dbReference type="VEuPathDB" id="FungiDB:I303_03272"/>
<keyword evidence="2 7" id="KW-0337">GPI-anchor biosynthesis</keyword>
<keyword evidence="4 7" id="KW-0732">Signal</keyword>
<feature type="chain" id="PRO_5016485874" description="Post-GPI attachment to proteins factor 3" evidence="7">
    <location>
        <begin position="24"/>
        <end position="412"/>
    </location>
</feature>
<feature type="transmembrane region" description="Helical" evidence="7">
    <location>
        <begin position="92"/>
        <end position="114"/>
    </location>
</feature>
<evidence type="ECO:0000256" key="7">
    <source>
        <dbReference type="RuleBase" id="RU365066"/>
    </source>
</evidence>
<dbReference type="GeneID" id="28966971"/>
<feature type="transmembrane region" description="Helical" evidence="7">
    <location>
        <begin position="166"/>
        <end position="185"/>
    </location>
</feature>
<feature type="transmembrane region" description="Helical" evidence="7">
    <location>
        <begin position="197"/>
        <end position="219"/>
    </location>
</feature>
<reference evidence="9" key="1">
    <citation type="submission" date="2013-07" db="EMBL/GenBank/DDBJ databases">
        <title>The Genome Sequence of Cryptococcus dejecticola CBS10117.</title>
        <authorList>
            <consortium name="The Broad Institute Genome Sequencing Platform"/>
            <person name="Cuomo C."/>
            <person name="Litvintseva A."/>
            <person name="Chen Y."/>
            <person name="Heitman J."/>
            <person name="Sun S."/>
            <person name="Springer D."/>
            <person name="Dromer F."/>
            <person name="Young S.K."/>
            <person name="Zeng Q."/>
            <person name="Gargeya S."/>
            <person name="Fitzgerald M."/>
            <person name="Abouelleil A."/>
            <person name="Alvarado L."/>
            <person name="Berlin A.M."/>
            <person name="Chapman S.B."/>
            <person name="Dewar J."/>
            <person name="Goldberg J."/>
            <person name="Griggs A."/>
            <person name="Gujja S."/>
            <person name="Hansen M."/>
            <person name="Howarth C."/>
            <person name="Imamovic A."/>
            <person name="Larimer J."/>
            <person name="McCowan C."/>
            <person name="Murphy C."/>
            <person name="Pearson M."/>
            <person name="Priest M."/>
            <person name="Roberts A."/>
            <person name="Saif S."/>
            <person name="Shea T."/>
            <person name="Sykes S."/>
            <person name="Wortman J."/>
            <person name="Nusbaum C."/>
            <person name="Birren B."/>
        </authorList>
    </citation>
    <scope>NUCLEOTIDE SEQUENCE [LARGE SCALE GENOMIC DNA]</scope>
    <source>
        <strain evidence="9">CBS 10117</strain>
    </source>
</reference>
<feature type="compositionally biased region" description="Low complexity" evidence="8">
    <location>
        <begin position="359"/>
        <end position="370"/>
    </location>
</feature>
<dbReference type="Proteomes" id="UP000078595">
    <property type="component" value="Chromosome 3"/>
</dbReference>
<evidence type="ECO:0000313" key="10">
    <source>
        <dbReference type="EMBL" id="WWC60674.1"/>
    </source>
</evidence>
<dbReference type="PANTHER" id="PTHR13148">
    <property type="entry name" value="PER1-RELATED"/>
    <property type="match status" value="1"/>
</dbReference>
<evidence type="ECO:0000313" key="11">
    <source>
        <dbReference type="Proteomes" id="UP000078595"/>
    </source>
</evidence>
<gene>
    <name evidence="9" type="ORF">I303_03272</name>
    <name evidence="10" type="ORF">I303_103249</name>
</gene>
<comment type="similarity">
    <text evidence="7">Belongs to the PGAP3 family.</text>
</comment>
<dbReference type="AlphaFoldDB" id="A0A1A6AB17"/>
<sequence length="412" mass="46662">MIRQNHLLPILFTLVLLAIPILASSGDRNPTFQHCLKGCQLTYCEPHQPPIPAYLRMFGWTCKENCAYECGHTFTDNIRPGNRNHQFYGKWAFYRLGPFQEPFSILMSVGNFYVNWKGLEQLRRRVRKENGMRNWLIALAFVQMNTWIWSSVFHARDTPNTERLDYFSATLTISFTLLYSLIRVFHLRTPISSSKYLFPVSATIGFIVLGHFTYLLSFPTGQFPYGYHTKFNLILAAVHNILWISWSLSFQLPFPKMTFLGKIYTYPKPYPPNDPKTTEPKPSEHNTPLILVLLTTLAMSFELFDFAPVGRIIDAHSLWHACTIPLTIAWWHFMITDAIELEGSLLSASGRGGTYTTLGSGSDGKQSGSGTEERGENEPPAPRTPNFAQLAASGRLGNAVSPGKSPKLDKPE</sequence>
<dbReference type="EMBL" id="KI894029">
    <property type="protein sequence ID" value="OBR87247.1"/>
    <property type="molecule type" value="Genomic_DNA"/>
</dbReference>
<reference evidence="10" key="2">
    <citation type="submission" date="2013-07" db="EMBL/GenBank/DDBJ databases">
        <authorList>
            <consortium name="The Broad Institute Genome Sequencing Platform"/>
            <person name="Cuomo C."/>
            <person name="Litvintseva A."/>
            <person name="Chen Y."/>
            <person name="Heitman J."/>
            <person name="Sun S."/>
            <person name="Springer D."/>
            <person name="Dromer F."/>
            <person name="Young S.K."/>
            <person name="Zeng Q."/>
            <person name="Gargeya S."/>
            <person name="Fitzgerald M."/>
            <person name="Abouelleil A."/>
            <person name="Alvarado L."/>
            <person name="Berlin A.M."/>
            <person name="Chapman S.B."/>
            <person name="Dewar J."/>
            <person name="Goldberg J."/>
            <person name="Griggs A."/>
            <person name="Gujja S."/>
            <person name="Hansen M."/>
            <person name="Howarth C."/>
            <person name="Imamovic A."/>
            <person name="Larimer J."/>
            <person name="McCowan C."/>
            <person name="Murphy C."/>
            <person name="Pearson M."/>
            <person name="Priest M."/>
            <person name="Roberts A."/>
            <person name="Saif S."/>
            <person name="Shea T."/>
            <person name="Sykes S."/>
            <person name="Wortman J."/>
            <person name="Nusbaum C."/>
            <person name="Birren B."/>
        </authorList>
    </citation>
    <scope>NUCLEOTIDE SEQUENCE</scope>
    <source>
        <strain evidence="10">CBS 10117</strain>
    </source>
</reference>
<evidence type="ECO:0000256" key="8">
    <source>
        <dbReference type="SAM" id="MobiDB-lite"/>
    </source>
</evidence>
<evidence type="ECO:0000256" key="6">
    <source>
        <dbReference type="ARBA" id="ARBA00023136"/>
    </source>
</evidence>
<evidence type="ECO:0000313" key="9">
    <source>
        <dbReference type="EMBL" id="OBR87247.1"/>
    </source>
</evidence>
<proteinExistence type="inferred from homology"/>
<organism evidence="9">
    <name type="scientific">Kwoniella dejecticola CBS 10117</name>
    <dbReference type="NCBI Taxonomy" id="1296121"/>
    <lineage>
        <taxon>Eukaryota</taxon>
        <taxon>Fungi</taxon>
        <taxon>Dikarya</taxon>
        <taxon>Basidiomycota</taxon>
        <taxon>Agaricomycotina</taxon>
        <taxon>Tremellomycetes</taxon>
        <taxon>Tremellales</taxon>
        <taxon>Cryptococcaceae</taxon>
        <taxon>Kwoniella</taxon>
    </lineage>
</organism>
<dbReference type="RefSeq" id="XP_018265089.1">
    <property type="nucleotide sequence ID" value="XM_018406595.1"/>
</dbReference>
<evidence type="ECO:0000256" key="1">
    <source>
        <dbReference type="ARBA" id="ARBA00004127"/>
    </source>
</evidence>
<feature type="region of interest" description="Disordered" evidence="8">
    <location>
        <begin position="355"/>
        <end position="412"/>
    </location>
</feature>
<name>A0A1A6AB17_9TREE</name>
<keyword evidence="6 7" id="KW-0472">Membrane</keyword>
<dbReference type="STRING" id="1296121.A0A1A6AB17"/>
<evidence type="ECO:0000256" key="2">
    <source>
        <dbReference type="ARBA" id="ARBA00022502"/>
    </source>
</evidence>
<dbReference type="EMBL" id="CP144532">
    <property type="protein sequence ID" value="WWC60674.1"/>
    <property type="molecule type" value="Genomic_DNA"/>
</dbReference>